<dbReference type="SUPFAM" id="SSF55729">
    <property type="entry name" value="Acyl-CoA N-acyltransferases (Nat)"/>
    <property type="match status" value="1"/>
</dbReference>
<dbReference type="PROSITE" id="PS51186">
    <property type="entry name" value="GNAT"/>
    <property type="match status" value="1"/>
</dbReference>
<dbReference type="PANTHER" id="PTHR43072:SF23">
    <property type="entry name" value="UPF0039 PROTEIN C11D3.02C"/>
    <property type="match status" value="1"/>
</dbReference>
<dbReference type="Proteomes" id="UP001145145">
    <property type="component" value="Unassembled WGS sequence"/>
</dbReference>
<protein>
    <submittedName>
        <fullName evidence="4">GNAT family N-acetyltransferase</fullName>
    </submittedName>
</protein>
<dbReference type="PANTHER" id="PTHR43072">
    <property type="entry name" value="N-ACETYLTRANSFERASE"/>
    <property type="match status" value="1"/>
</dbReference>
<evidence type="ECO:0000313" key="4">
    <source>
        <dbReference type="EMBL" id="GLG05359.1"/>
    </source>
</evidence>
<evidence type="ECO:0000259" key="3">
    <source>
        <dbReference type="PROSITE" id="PS51186"/>
    </source>
</evidence>
<dbReference type="GO" id="GO:0016747">
    <property type="term" value="F:acyltransferase activity, transferring groups other than amino-acyl groups"/>
    <property type="evidence" value="ECO:0007669"/>
    <property type="project" value="InterPro"/>
</dbReference>
<dbReference type="Pfam" id="PF13420">
    <property type="entry name" value="Acetyltransf_4"/>
    <property type="match status" value="1"/>
</dbReference>
<dbReference type="Gene3D" id="3.40.630.30">
    <property type="match status" value="1"/>
</dbReference>
<feature type="domain" description="N-acetyltransferase" evidence="3">
    <location>
        <begin position="6"/>
        <end position="174"/>
    </location>
</feature>
<dbReference type="InterPro" id="IPR016181">
    <property type="entry name" value="Acyl_CoA_acyltransferase"/>
</dbReference>
<evidence type="ECO:0000256" key="1">
    <source>
        <dbReference type="ARBA" id="ARBA00022679"/>
    </source>
</evidence>
<evidence type="ECO:0000313" key="5">
    <source>
        <dbReference type="Proteomes" id="UP001145145"/>
    </source>
</evidence>
<keyword evidence="5" id="KW-1185">Reference proteome</keyword>
<dbReference type="RefSeq" id="WP_281873197.1">
    <property type="nucleotide sequence ID" value="NZ_BSBO01000027.1"/>
</dbReference>
<dbReference type="CDD" id="cd04301">
    <property type="entry name" value="NAT_SF"/>
    <property type="match status" value="1"/>
</dbReference>
<sequence>MEETKIRIRTAGPDDAEQLLAIYAPYVEKTAITFEYEVPDVKEFRDRIRRILKRYPYLVAEISGEAVGYVYLDSFIGRKAYDWSTSVSIYVKEQVRKTGIGRALYQAVEEIARAQHITNLNACIGYPETEDEYLTKNSAQFHAHMGYRLVGEFHQCGYKFGRWYNMIWMEKMIGEHEEHPKPFIPFPELPKSGRAEKD</sequence>
<keyword evidence="1" id="KW-0808">Transferase</keyword>
<accession>A0A9W6C6W6</accession>
<gene>
    <name evidence="4" type="ORF">Selli1_25330</name>
</gene>
<evidence type="ECO:0000256" key="2">
    <source>
        <dbReference type="ARBA" id="ARBA00023315"/>
    </source>
</evidence>
<dbReference type="InterPro" id="IPR000182">
    <property type="entry name" value="GNAT_dom"/>
</dbReference>
<comment type="caution">
    <text evidence="4">The sequence shown here is derived from an EMBL/GenBank/DDBJ whole genome shotgun (WGS) entry which is preliminary data.</text>
</comment>
<keyword evidence="2" id="KW-0012">Acyltransferase</keyword>
<organism evidence="4 5">
    <name type="scientific">Sellimonas catena</name>
    <dbReference type="NCBI Taxonomy" id="2994035"/>
    <lineage>
        <taxon>Bacteria</taxon>
        <taxon>Bacillati</taxon>
        <taxon>Bacillota</taxon>
        <taxon>Clostridia</taxon>
        <taxon>Lachnospirales</taxon>
        <taxon>Lachnospiraceae</taxon>
        <taxon>Sellimonas</taxon>
    </lineage>
</organism>
<name>A0A9W6C6W6_9FIRM</name>
<proteinExistence type="predicted"/>
<reference evidence="4 5" key="1">
    <citation type="journal article" date="2023" name="Int. J. Syst. Evol. Microbiol.">
        <title>Sellimonas catena sp. nov., isolated from human faeces.</title>
        <authorList>
            <person name="Hisatomi A."/>
            <person name="Ohkuma M."/>
            <person name="Sakamoto M."/>
        </authorList>
    </citation>
    <scope>NUCLEOTIDE SEQUENCE [LARGE SCALE GENOMIC DNA]</scope>
    <source>
        <strain evidence="4 5">12EGH17</strain>
    </source>
</reference>
<dbReference type="AlphaFoldDB" id="A0A9W6C6W6"/>
<dbReference type="EMBL" id="BSBO01000027">
    <property type="protein sequence ID" value="GLG05359.1"/>
    <property type="molecule type" value="Genomic_DNA"/>
</dbReference>